<dbReference type="Gene3D" id="3.80.10.10">
    <property type="entry name" value="Ribonuclease Inhibitor"/>
    <property type="match status" value="1"/>
</dbReference>
<reference evidence="5 6" key="1">
    <citation type="journal article" date="2024" name="G3 (Bethesda)">
        <title>Genome assembly of Hibiscus sabdariffa L. provides insights into metabolisms of medicinal natural products.</title>
        <authorList>
            <person name="Kim T."/>
        </authorList>
    </citation>
    <scope>NUCLEOTIDE SEQUENCE [LARGE SCALE GENOMIC DNA]</scope>
    <source>
        <strain evidence="5">TK-2024</strain>
        <tissue evidence="5">Old leaves</tissue>
    </source>
</reference>
<dbReference type="Proteomes" id="UP001396334">
    <property type="component" value="Unassembled WGS sequence"/>
</dbReference>
<sequence length="508" mass="57696">MEKDSVTKVLDGCEFFPDIGIDVLVKKSLVTVNGSNKLGMHNLLQEMGRKIIWEKSVDEPGKRCRLWDERDVEHVLTKKTATEVIEAMIIDNKRESNKRLNLSVDAFSKMKKLRLLKVLCLSNCDGLKYLSNELRLLDWKGFPLRSLPSGFQPDNLVALLLQYSCIEQLWKGTRPLHKLKVLNLKGSPNLIKTPDFTMAPNLETLILEVSTKSAFPFQKKSKRDCNLCEGDIPKDISCLSSLEILDLSGNNFISIPDSLTQLSKLQQLGLMNCRGLKSLPELPTSIETVRIDDCASVELVANPSKKAYNSKNWVNISCISCYRLAENINAFTLLKKLLKVFANSRKRVSVIIPGSEIPEWFSHQRVDSKLKMPMPLNIRNDGRWKGFVLCCIFSNGDALREGDLCCNVVIRGSEHRIDADGFRLGKSYHQPIKDDHILLRYMSRDKLYKYSLENARGGSETENISTPDYSNQECDELELIFRYEAPGEGAKVKKCGFYLVYEEDLENL</sequence>
<dbReference type="InterPro" id="IPR036390">
    <property type="entry name" value="WH_DNA-bd_sf"/>
</dbReference>
<evidence type="ECO:0000256" key="2">
    <source>
        <dbReference type="ARBA" id="ARBA00022737"/>
    </source>
</evidence>
<name>A0ABR2NNY2_9ROSI</name>
<proteinExistence type="predicted"/>
<dbReference type="InterPro" id="IPR045344">
    <property type="entry name" value="C-JID"/>
</dbReference>
<keyword evidence="6" id="KW-1185">Reference proteome</keyword>
<dbReference type="EMBL" id="JBBPBN010000116">
    <property type="protein sequence ID" value="KAK8977885.1"/>
    <property type="molecule type" value="Genomic_DNA"/>
</dbReference>
<evidence type="ECO:0000313" key="6">
    <source>
        <dbReference type="Proteomes" id="UP001396334"/>
    </source>
</evidence>
<keyword evidence="1" id="KW-0433">Leucine-rich repeat</keyword>
<dbReference type="Pfam" id="PF23282">
    <property type="entry name" value="WHD_ROQ1"/>
    <property type="match status" value="1"/>
</dbReference>
<dbReference type="SUPFAM" id="SSF46785">
    <property type="entry name" value="Winged helix' DNA-binding domain"/>
    <property type="match status" value="1"/>
</dbReference>
<dbReference type="InterPro" id="IPR001611">
    <property type="entry name" value="Leu-rich_rpt"/>
</dbReference>
<protein>
    <submittedName>
        <fullName evidence="5">Uncharacterized protein</fullName>
    </submittedName>
</protein>
<keyword evidence="2" id="KW-0677">Repeat</keyword>
<evidence type="ECO:0000259" key="3">
    <source>
        <dbReference type="Pfam" id="PF20160"/>
    </source>
</evidence>
<organism evidence="5 6">
    <name type="scientific">Hibiscus sabdariffa</name>
    <name type="common">roselle</name>
    <dbReference type="NCBI Taxonomy" id="183260"/>
    <lineage>
        <taxon>Eukaryota</taxon>
        <taxon>Viridiplantae</taxon>
        <taxon>Streptophyta</taxon>
        <taxon>Embryophyta</taxon>
        <taxon>Tracheophyta</taxon>
        <taxon>Spermatophyta</taxon>
        <taxon>Magnoliopsida</taxon>
        <taxon>eudicotyledons</taxon>
        <taxon>Gunneridae</taxon>
        <taxon>Pentapetalae</taxon>
        <taxon>rosids</taxon>
        <taxon>malvids</taxon>
        <taxon>Malvales</taxon>
        <taxon>Malvaceae</taxon>
        <taxon>Malvoideae</taxon>
        <taxon>Hibiscus</taxon>
    </lineage>
</organism>
<dbReference type="InterPro" id="IPR044974">
    <property type="entry name" value="Disease_R_plants"/>
</dbReference>
<dbReference type="PANTHER" id="PTHR11017:SF559">
    <property type="entry name" value="DISEASE RESISTANCE PROTEIN CHL1"/>
    <property type="match status" value="1"/>
</dbReference>
<evidence type="ECO:0000313" key="5">
    <source>
        <dbReference type="EMBL" id="KAK8977885.1"/>
    </source>
</evidence>
<dbReference type="InterPro" id="IPR058192">
    <property type="entry name" value="WHD_ROQ1-like"/>
</dbReference>
<dbReference type="PROSITE" id="PS51450">
    <property type="entry name" value="LRR"/>
    <property type="match status" value="1"/>
</dbReference>
<evidence type="ECO:0000259" key="4">
    <source>
        <dbReference type="Pfam" id="PF23282"/>
    </source>
</evidence>
<gene>
    <name evidence="5" type="ORF">V6N11_000212</name>
</gene>
<dbReference type="SUPFAM" id="SSF52058">
    <property type="entry name" value="L domain-like"/>
    <property type="match status" value="1"/>
</dbReference>
<feature type="domain" description="C-JID" evidence="3">
    <location>
        <begin position="352"/>
        <end position="506"/>
    </location>
</feature>
<accession>A0ABR2NNY2</accession>
<evidence type="ECO:0000256" key="1">
    <source>
        <dbReference type="ARBA" id="ARBA00022614"/>
    </source>
</evidence>
<feature type="domain" description="Disease resistance protein Roq1-like winged-helix" evidence="4">
    <location>
        <begin position="6"/>
        <end position="56"/>
    </location>
</feature>
<dbReference type="InterPro" id="IPR032675">
    <property type="entry name" value="LRR_dom_sf"/>
</dbReference>
<comment type="caution">
    <text evidence="5">The sequence shown here is derived from an EMBL/GenBank/DDBJ whole genome shotgun (WGS) entry which is preliminary data.</text>
</comment>
<dbReference type="PANTHER" id="PTHR11017">
    <property type="entry name" value="LEUCINE-RICH REPEAT-CONTAINING PROTEIN"/>
    <property type="match status" value="1"/>
</dbReference>
<dbReference type="Pfam" id="PF20160">
    <property type="entry name" value="C-JID"/>
    <property type="match status" value="1"/>
</dbReference>